<gene>
    <name evidence="1" type="ORF">CLV25_106134</name>
</gene>
<reference evidence="1 2" key="1">
    <citation type="submission" date="2019-03" db="EMBL/GenBank/DDBJ databases">
        <title>Genomic Encyclopedia of Archaeal and Bacterial Type Strains, Phase II (KMG-II): from individual species to whole genera.</title>
        <authorList>
            <person name="Goeker M."/>
        </authorList>
    </citation>
    <scope>NUCLEOTIDE SEQUENCE [LARGE SCALE GENOMIC DNA]</scope>
    <source>
        <strain evidence="1 2">RL-C</strain>
    </source>
</reference>
<proteinExistence type="predicted"/>
<dbReference type="AlphaFoldDB" id="A0A4R2EMT6"/>
<dbReference type="Proteomes" id="UP000294830">
    <property type="component" value="Unassembled WGS sequence"/>
</dbReference>
<dbReference type="EMBL" id="SLWB01000006">
    <property type="protein sequence ID" value="TCN68552.1"/>
    <property type="molecule type" value="Genomic_DNA"/>
</dbReference>
<sequence>MRKKNEFAVQSNYANTLIQLNNFLAIDTYSTSNYPILPSYHQVYTSRMAKVLVLYLYH</sequence>
<evidence type="ECO:0000313" key="1">
    <source>
        <dbReference type="EMBL" id="TCN68552.1"/>
    </source>
</evidence>
<keyword evidence="2" id="KW-1185">Reference proteome</keyword>
<organism evidence="1 2">
    <name type="scientific">Acetobacteroides hydrogenigenes</name>
    <dbReference type="NCBI Taxonomy" id="979970"/>
    <lineage>
        <taxon>Bacteria</taxon>
        <taxon>Pseudomonadati</taxon>
        <taxon>Bacteroidota</taxon>
        <taxon>Bacteroidia</taxon>
        <taxon>Bacteroidales</taxon>
        <taxon>Rikenellaceae</taxon>
        <taxon>Acetobacteroides</taxon>
    </lineage>
</organism>
<accession>A0A4R2EMT6</accession>
<evidence type="ECO:0000313" key="2">
    <source>
        <dbReference type="Proteomes" id="UP000294830"/>
    </source>
</evidence>
<protein>
    <submittedName>
        <fullName evidence="1">Uncharacterized protein</fullName>
    </submittedName>
</protein>
<name>A0A4R2EMT6_9BACT</name>
<comment type="caution">
    <text evidence="1">The sequence shown here is derived from an EMBL/GenBank/DDBJ whole genome shotgun (WGS) entry which is preliminary data.</text>
</comment>